<dbReference type="PANTHER" id="PTHR12138">
    <property type="entry name" value="PRIMATE-EXPANDED PROTEIN FAMILY"/>
    <property type="match status" value="1"/>
</dbReference>
<dbReference type="EMBL" id="NDHI03003442">
    <property type="protein sequence ID" value="PNJ49125.1"/>
    <property type="molecule type" value="Genomic_DNA"/>
</dbReference>
<protein>
    <submittedName>
        <fullName evidence="2">SEC14L3 isoform 4</fullName>
    </submittedName>
</protein>
<name>A0A2J8UV33_PONAB</name>
<dbReference type="AlphaFoldDB" id="A0A2J8UV33"/>
<dbReference type="PANTHER" id="PTHR12138:SF162">
    <property type="entry name" value="CHROMOSOME UNDETERMINED SCAFFOLD_275, WHOLE GENOME SHOTGUN SEQUENCE"/>
    <property type="match status" value="1"/>
</dbReference>
<evidence type="ECO:0000256" key="1">
    <source>
        <dbReference type="SAM" id="MobiDB-lite"/>
    </source>
</evidence>
<comment type="caution">
    <text evidence="2">The sequence shown here is derived from an EMBL/GenBank/DDBJ whole genome shotgun (WGS) entry which is preliminary data.</text>
</comment>
<reference evidence="2" key="1">
    <citation type="submission" date="2017-12" db="EMBL/GenBank/DDBJ databases">
        <title>High-resolution comparative analysis of great ape genomes.</title>
        <authorList>
            <person name="Pollen A."/>
            <person name="Hastie A."/>
            <person name="Hormozdiari F."/>
            <person name="Dougherty M."/>
            <person name="Liu R."/>
            <person name="Chaisson M."/>
            <person name="Hoppe E."/>
            <person name="Hill C."/>
            <person name="Pang A."/>
            <person name="Hillier L."/>
            <person name="Baker C."/>
            <person name="Armstrong J."/>
            <person name="Shendure J."/>
            <person name="Paten B."/>
            <person name="Wilson R."/>
            <person name="Chao H."/>
            <person name="Schneider V."/>
            <person name="Ventura M."/>
            <person name="Kronenberg Z."/>
            <person name="Murali S."/>
            <person name="Gordon D."/>
            <person name="Cantsilieris S."/>
            <person name="Munson K."/>
            <person name="Nelson B."/>
            <person name="Raja A."/>
            <person name="Underwood J."/>
            <person name="Diekhans M."/>
            <person name="Fiddes I."/>
            <person name="Haussler D."/>
            <person name="Eichler E."/>
        </authorList>
    </citation>
    <scope>NUCLEOTIDE SEQUENCE [LARGE SCALE GENOMIC DNA]</scope>
    <source>
        <strain evidence="2">Susie</strain>
    </source>
</reference>
<feature type="region of interest" description="Disordered" evidence="1">
    <location>
        <begin position="1"/>
        <end position="32"/>
    </location>
</feature>
<accession>A0A2J8UV33</accession>
<proteinExistence type="predicted"/>
<sequence>MSGRVGDLSPKQAETLAKVRAPPPGVLEDRGKGAGGWKGVAGILPQWSLTLSSRLECCGAISAHCSLRLPGSSNSPASAS</sequence>
<organism evidence="2">
    <name type="scientific">Pongo abelii</name>
    <name type="common">Sumatran orangutan</name>
    <name type="synonym">Pongo pygmaeus abelii</name>
    <dbReference type="NCBI Taxonomy" id="9601"/>
    <lineage>
        <taxon>Eukaryota</taxon>
        <taxon>Metazoa</taxon>
        <taxon>Chordata</taxon>
        <taxon>Craniata</taxon>
        <taxon>Vertebrata</taxon>
        <taxon>Euteleostomi</taxon>
        <taxon>Mammalia</taxon>
        <taxon>Eutheria</taxon>
        <taxon>Euarchontoglires</taxon>
        <taxon>Primates</taxon>
        <taxon>Haplorrhini</taxon>
        <taxon>Catarrhini</taxon>
        <taxon>Hominidae</taxon>
        <taxon>Pongo</taxon>
    </lineage>
</organism>
<gene>
    <name evidence="2" type="ORF">CR201_G0024496</name>
</gene>
<evidence type="ECO:0000313" key="2">
    <source>
        <dbReference type="EMBL" id="PNJ49125.1"/>
    </source>
</evidence>